<proteinExistence type="predicted"/>
<dbReference type="STRING" id="768679.TTX_0131"/>
<dbReference type="PATRIC" id="fig|768679.9.peg.136"/>
<dbReference type="HOGENOM" id="CLU_2646065_0_0_2"/>
<dbReference type="PaxDb" id="768679-TTX_0131"/>
<gene>
    <name evidence="1" type="primary">ilvN</name>
    <name evidence="1" type="ordered locus">TTX_0131</name>
</gene>
<sequence length="87" mass="9689">MINLRIPQSMDYVGRVVSIVRRAKVTVRTMDVEMKDTAYEVNIQVEGPADEIKWLVAKLDKLPEVLEIREIPIQAAAVAAAVTKGNI</sequence>
<dbReference type="eggNOG" id="arCOG05680">
    <property type="taxonomic scope" value="Archaea"/>
</dbReference>
<keyword evidence="1" id="KW-0808">Transferase</keyword>
<protein>
    <submittedName>
        <fullName evidence="1">Acetolactate synthase small subunit</fullName>
        <ecNumber evidence="1">2.2.1.6</ecNumber>
    </submittedName>
</protein>
<dbReference type="Pfam" id="PF13710">
    <property type="entry name" value="ACT_5"/>
    <property type="match status" value="1"/>
</dbReference>
<dbReference type="EMBL" id="FN869859">
    <property type="protein sequence ID" value="CCC80808.1"/>
    <property type="molecule type" value="Genomic_DNA"/>
</dbReference>
<dbReference type="KEGG" id="ttn:TTX_0131"/>
<dbReference type="Proteomes" id="UP000002654">
    <property type="component" value="Chromosome"/>
</dbReference>
<reference evidence="1 2" key="1">
    <citation type="journal article" date="2011" name="PLoS ONE">
        <title>The complete genome sequence of Thermoproteus tenax: a physiologically versatile member of the Crenarchaeota.</title>
        <authorList>
            <person name="Siebers B."/>
            <person name="Zaparty M."/>
            <person name="Raddatz G."/>
            <person name="Tjaden B."/>
            <person name="Albers S.V."/>
            <person name="Bell S.D."/>
            <person name="Blombach F."/>
            <person name="Kletzin A."/>
            <person name="Kyrpides N."/>
            <person name="Lanz C."/>
            <person name="Plagens A."/>
            <person name="Rampp M."/>
            <person name="Rosinus A."/>
            <person name="von Jan M."/>
            <person name="Makarova K.S."/>
            <person name="Klenk H.P."/>
            <person name="Schuster S.C."/>
            <person name="Hensel R."/>
        </authorList>
    </citation>
    <scope>NUCLEOTIDE SEQUENCE [LARGE SCALE GENOMIC DNA]</scope>
    <source>
        <strain evidence="2">ATCC 35583 / DSM 2078 / JCM 9277 / NBRC 100435 / Kra 1</strain>
    </source>
</reference>
<accession>G4RMH7</accession>
<dbReference type="AlphaFoldDB" id="G4RMH7"/>
<dbReference type="EC" id="2.2.1.6" evidence="1"/>
<evidence type="ECO:0000313" key="1">
    <source>
        <dbReference type="EMBL" id="CCC80808.1"/>
    </source>
</evidence>
<organism evidence="1 2">
    <name type="scientific">Thermoproteus tenax (strain ATCC 35583 / DSM 2078 / JCM 9277 / NBRC 100435 / Kra 1)</name>
    <dbReference type="NCBI Taxonomy" id="768679"/>
    <lineage>
        <taxon>Archaea</taxon>
        <taxon>Thermoproteota</taxon>
        <taxon>Thermoprotei</taxon>
        <taxon>Thermoproteales</taxon>
        <taxon>Thermoproteaceae</taxon>
        <taxon>Thermoproteus</taxon>
    </lineage>
</organism>
<dbReference type="GO" id="GO:0003984">
    <property type="term" value="F:acetolactate synthase activity"/>
    <property type="evidence" value="ECO:0007669"/>
    <property type="project" value="UniProtKB-EC"/>
</dbReference>
<keyword evidence="2" id="KW-1185">Reference proteome</keyword>
<evidence type="ECO:0000313" key="2">
    <source>
        <dbReference type="Proteomes" id="UP000002654"/>
    </source>
</evidence>
<name>G4RMH7_THETK</name>